<name>A0ABX5VS25_9MICO</name>
<evidence type="ECO:0000256" key="1">
    <source>
        <dbReference type="SAM" id="SignalP"/>
    </source>
</evidence>
<evidence type="ECO:0000313" key="3">
    <source>
        <dbReference type="Proteomes" id="UP000313948"/>
    </source>
</evidence>
<reference evidence="2 3" key="1">
    <citation type="submission" date="2019-05" db="EMBL/GenBank/DDBJ databases">
        <title>Georgenia *** sp. nov., and Georgenia *** sp. nov., isolated from the intestinal contents of plateau pika (Ochotona curzoniae) in the Qinghai-Tibet plateau of China.</title>
        <authorList>
            <person name="Tian Z."/>
        </authorList>
    </citation>
    <scope>NUCLEOTIDE SEQUENCE [LARGE SCALE GENOMIC DNA]</scope>
    <source>
        <strain evidence="2 3">Z294</strain>
    </source>
</reference>
<feature type="chain" id="PRO_5047034087" description="Right-handed parallel beta-helix repeat-containing protein" evidence="1">
    <location>
        <begin position="27"/>
        <end position="322"/>
    </location>
</feature>
<keyword evidence="1" id="KW-0732">Signal</keyword>
<dbReference type="EMBL" id="CP040899">
    <property type="protein sequence ID" value="QDB79949.1"/>
    <property type="molecule type" value="Genomic_DNA"/>
</dbReference>
<evidence type="ECO:0008006" key="4">
    <source>
        <dbReference type="Google" id="ProtNLM"/>
    </source>
</evidence>
<accession>A0ABX5VS25</accession>
<sequence length="322" mass="32838">MRKRLASVLIGGIALAGFGAAVPAQAALTTNCNGHAADVTIPGDLVVRAGKACSLENTIVNGNVRVAADADLVADGLTVNGNVNVQAGAYLDLVNSSVTGNVANNGGFGIYLDDTTLNAYNGNARDNAESFLWTYGAEFNGRVAATGGSLLLESSYANRAVETTDTQYTDILDSVVAGALTVTGSEFGALVCGSEVDGHATFASNNVGVQLGSGGALGECEGGSSVWGGNVTVSGTTGHVQVSDNIIRRNLAGTGNESVEASNNRVRGELQGQFAEQAAQRMMRMQAAAPEADAERDVLEQLRSERLTKAEQAAVAAGPAQL</sequence>
<protein>
    <recommendedName>
        <fullName evidence="4">Right-handed parallel beta-helix repeat-containing protein</fullName>
    </recommendedName>
</protein>
<proteinExistence type="predicted"/>
<feature type="signal peptide" evidence="1">
    <location>
        <begin position="1"/>
        <end position="26"/>
    </location>
</feature>
<dbReference type="RefSeq" id="WP_139071406.1">
    <property type="nucleotide sequence ID" value="NZ_CP040899.1"/>
</dbReference>
<keyword evidence="3" id="KW-1185">Reference proteome</keyword>
<dbReference type="Proteomes" id="UP000313948">
    <property type="component" value="Chromosome"/>
</dbReference>
<evidence type="ECO:0000313" key="2">
    <source>
        <dbReference type="EMBL" id="QDB79949.1"/>
    </source>
</evidence>
<gene>
    <name evidence="2" type="ORF">FE251_11610</name>
</gene>
<organism evidence="2 3">
    <name type="scientific">Georgenia wutianyii</name>
    <dbReference type="NCBI Taxonomy" id="2585135"/>
    <lineage>
        <taxon>Bacteria</taxon>
        <taxon>Bacillati</taxon>
        <taxon>Actinomycetota</taxon>
        <taxon>Actinomycetes</taxon>
        <taxon>Micrococcales</taxon>
        <taxon>Bogoriellaceae</taxon>
        <taxon>Georgenia</taxon>
    </lineage>
</organism>